<dbReference type="Proteomes" id="UP000630353">
    <property type="component" value="Unassembled WGS sequence"/>
</dbReference>
<dbReference type="EMBL" id="BMZS01000001">
    <property type="protein sequence ID" value="GHD40453.1"/>
    <property type="molecule type" value="Genomic_DNA"/>
</dbReference>
<keyword evidence="3" id="KW-1185">Reference proteome</keyword>
<dbReference type="InterPro" id="IPR032710">
    <property type="entry name" value="NTF2-like_dom_sf"/>
</dbReference>
<evidence type="ECO:0000313" key="2">
    <source>
        <dbReference type="EMBL" id="GHD40453.1"/>
    </source>
</evidence>
<accession>A0A918XN76</accession>
<dbReference type="Gene3D" id="3.10.450.50">
    <property type="match status" value="1"/>
</dbReference>
<dbReference type="AlphaFoldDB" id="A0A918XN76"/>
<proteinExistence type="predicted"/>
<feature type="domain" description="SnoaL-like" evidence="1">
    <location>
        <begin position="17"/>
        <end position="116"/>
    </location>
</feature>
<protein>
    <recommendedName>
        <fullName evidence="1">SnoaL-like domain-containing protein</fullName>
    </recommendedName>
</protein>
<organism evidence="2 3">
    <name type="scientific">Thalassobaculum fulvum</name>
    <dbReference type="NCBI Taxonomy" id="1633335"/>
    <lineage>
        <taxon>Bacteria</taxon>
        <taxon>Pseudomonadati</taxon>
        <taxon>Pseudomonadota</taxon>
        <taxon>Alphaproteobacteria</taxon>
        <taxon>Rhodospirillales</taxon>
        <taxon>Thalassobaculaceae</taxon>
        <taxon>Thalassobaculum</taxon>
    </lineage>
</organism>
<dbReference type="RefSeq" id="WP_189987207.1">
    <property type="nucleotide sequence ID" value="NZ_BMZS01000001.1"/>
</dbReference>
<gene>
    <name evidence="2" type="ORF">GCM10017083_03740</name>
</gene>
<dbReference type="InterPro" id="IPR037401">
    <property type="entry name" value="SnoaL-like"/>
</dbReference>
<sequence>MTTADDPRRATLDAYCRAFETLAPDRLDTLRALCTDDVRFVDPFNDVGGIDRFVAIFAHMYRAMAEPRFEVLDRALGAGAGFVRWRFTGRLKGRAVAIEGMSEIRFDPDTDRVREHVDHWDAAGQVYARLPVAGPAVRALRRLFAAGV</sequence>
<reference evidence="2" key="2">
    <citation type="submission" date="2020-09" db="EMBL/GenBank/DDBJ databases">
        <authorList>
            <person name="Sun Q."/>
            <person name="Kim S."/>
        </authorList>
    </citation>
    <scope>NUCLEOTIDE SEQUENCE</scope>
    <source>
        <strain evidence="2">KCTC 42651</strain>
    </source>
</reference>
<comment type="caution">
    <text evidence="2">The sequence shown here is derived from an EMBL/GenBank/DDBJ whole genome shotgun (WGS) entry which is preliminary data.</text>
</comment>
<evidence type="ECO:0000313" key="3">
    <source>
        <dbReference type="Proteomes" id="UP000630353"/>
    </source>
</evidence>
<dbReference type="Pfam" id="PF12680">
    <property type="entry name" value="SnoaL_2"/>
    <property type="match status" value="1"/>
</dbReference>
<reference evidence="2" key="1">
    <citation type="journal article" date="2014" name="Int. J. Syst. Evol. Microbiol.">
        <title>Complete genome sequence of Corynebacterium casei LMG S-19264T (=DSM 44701T), isolated from a smear-ripened cheese.</title>
        <authorList>
            <consortium name="US DOE Joint Genome Institute (JGI-PGF)"/>
            <person name="Walter F."/>
            <person name="Albersmeier A."/>
            <person name="Kalinowski J."/>
            <person name="Ruckert C."/>
        </authorList>
    </citation>
    <scope>NUCLEOTIDE SEQUENCE</scope>
    <source>
        <strain evidence="2">KCTC 42651</strain>
    </source>
</reference>
<name>A0A918XN76_9PROT</name>
<dbReference type="SUPFAM" id="SSF54427">
    <property type="entry name" value="NTF2-like"/>
    <property type="match status" value="1"/>
</dbReference>
<evidence type="ECO:0000259" key="1">
    <source>
        <dbReference type="Pfam" id="PF12680"/>
    </source>
</evidence>